<dbReference type="PANTHER" id="PTHR43220">
    <property type="match status" value="1"/>
</dbReference>
<dbReference type="GO" id="GO:0016020">
    <property type="term" value="C:membrane"/>
    <property type="evidence" value="ECO:0007669"/>
    <property type="project" value="UniProtKB-SubCell"/>
</dbReference>
<organism evidence="8 9">
    <name type="scientific">Sarcoptes scabiei</name>
    <name type="common">Itch mite</name>
    <name type="synonym">Acarus scabiei</name>
    <dbReference type="NCBI Taxonomy" id="52283"/>
    <lineage>
        <taxon>Eukaryota</taxon>
        <taxon>Metazoa</taxon>
        <taxon>Ecdysozoa</taxon>
        <taxon>Arthropoda</taxon>
        <taxon>Chelicerata</taxon>
        <taxon>Arachnida</taxon>
        <taxon>Acari</taxon>
        <taxon>Acariformes</taxon>
        <taxon>Sarcoptiformes</taxon>
        <taxon>Astigmata</taxon>
        <taxon>Psoroptidia</taxon>
        <taxon>Sarcoptoidea</taxon>
        <taxon>Sarcoptidae</taxon>
        <taxon>Sarcoptinae</taxon>
        <taxon>Sarcoptes</taxon>
    </lineage>
</organism>
<evidence type="ECO:0000256" key="4">
    <source>
        <dbReference type="ARBA" id="ARBA00022989"/>
    </source>
</evidence>
<comment type="similarity">
    <text evidence="6">Belongs to the TMEM41 family.</text>
</comment>
<comment type="subcellular location">
    <subcellularLocation>
        <location evidence="1">Membrane</location>
        <topology evidence="1">Multi-pass membrane protein</topology>
    </subcellularLocation>
</comment>
<evidence type="ECO:0000256" key="6">
    <source>
        <dbReference type="ARBA" id="ARBA00025797"/>
    </source>
</evidence>
<evidence type="ECO:0000313" key="8">
    <source>
        <dbReference type="EMBL" id="KPM06182.1"/>
    </source>
</evidence>
<keyword evidence="3" id="KW-0732">Signal</keyword>
<accession>A0A132A5E5</accession>
<reference evidence="8 9" key="1">
    <citation type="journal article" date="2015" name="Parasit. Vectors">
        <title>Draft genome of the scabies mite.</title>
        <authorList>
            <person name="Rider S.D.Jr."/>
            <person name="Morgan M.S."/>
            <person name="Arlian L.G."/>
        </authorList>
    </citation>
    <scope>NUCLEOTIDE SEQUENCE [LARGE SCALE GENOMIC DNA]</scope>
    <source>
        <strain evidence="8">Arlian Lab</strain>
    </source>
</reference>
<keyword evidence="5" id="KW-0472">Membrane</keyword>
<comment type="caution">
    <text evidence="8">The sequence shown here is derived from an EMBL/GenBank/DDBJ whole genome shotgun (WGS) entry which is preliminary data.</text>
</comment>
<evidence type="ECO:0000256" key="5">
    <source>
        <dbReference type="ARBA" id="ARBA00023136"/>
    </source>
</evidence>
<dbReference type="Proteomes" id="UP000616769">
    <property type="component" value="Unassembled WGS sequence"/>
</dbReference>
<evidence type="ECO:0000256" key="2">
    <source>
        <dbReference type="ARBA" id="ARBA00022692"/>
    </source>
</evidence>
<keyword evidence="4" id="KW-1133">Transmembrane helix</keyword>
<proteinExistence type="inferred from homology"/>
<dbReference type="VEuPathDB" id="VectorBase:SSCA000599"/>
<name>A0A132A5E5_SARSC</name>
<dbReference type="InterPro" id="IPR045014">
    <property type="entry name" value="TM41A/B"/>
</dbReference>
<gene>
    <name evidence="8" type="ORF">QR98_0046550</name>
</gene>
<evidence type="ECO:0000259" key="7">
    <source>
        <dbReference type="Pfam" id="PF09335"/>
    </source>
</evidence>
<evidence type="ECO:0000313" key="9">
    <source>
        <dbReference type="Proteomes" id="UP000616769"/>
    </source>
</evidence>
<keyword evidence="2" id="KW-0812">Transmembrane</keyword>
<dbReference type="PANTHER" id="PTHR43220:SF21">
    <property type="entry name" value="TRANSMEMBRANE PROTEIN 41A"/>
    <property type="match status" value="1"/>
</dbReference>
<feature type="domain" description="VTT" evidence="7">
    <location>
        <begin position="78"/>
        <end position="202"/>
    </location>
</feature>
<dbReference type="Pfam" id="PF09335">
    <property type="entry name" value="VTT_dom"/>
    <property type="match status" value="1"/>
</dbReference>
<evidence type="ECO:0000256" key="3">
    <source>
        <dbReference type="ARBA" id="ARBA00022729"/>
    </source>
</evidence>
<dbReference type="OrthoDB" id="3364966at2759"/>
<dbReference type="AlphaFoldDB" id="A0A132A5E5"/>
<evidence type="ECO:0000256" key="1">
    <source>
        <dbReference type="ARBA" id="ARBA00004141"/>
    </source>
</evidence>
<dbReference type="EMBL" id="JXLN01010678">
    <property type="protein sequence ID" value="KPM06182.1"/>
    <property type="molecule type" value="Genomic_DNA"/>
</dbReference>
<sequence length="242" mass="26957">MLYDQPPQLNQIISKILKLTDKTNPESDHDDGDAITFPTNIKQLKNLAKILSSYYETNRNYVLVLFSCAYLYKQTFAIPGSVFLNLLGGAIFGTSIAFVLCSILTAIGSSFAFGLSHLVGRSIVIKYFPDKIQIFQQTIVEQKQKSKTSLFLTLISLRLFPMTPNWFLNIASPIIGVPIHQFFSSVLIGLMPYNYLTVQTGSILSDLIAVDNIMSIKTAIILVTTSLAFMAPTIKRLISMRT</sequence>
<dbReference type="InterPro" id="IPR032816">
    <property type="entry name" value="VTT_dom"/>
</dbReference>
<protein>
    <submittedName>
        <fullName evidence="8">SNARE associated Golgi protein-like protein</fullName>
    </submittedName>
</protein>